<gene>
    <name evidence="3" type="ORF">BKE38_15900</name>
</gene>
<keyword evidence="1" id="KW-0472">Membrane</keyword>
<reference evidence="3 4" key="1">
    <citation type="submission" date="2016-10" db="EMBL/GenBank/DDBJ databases">
        <title>Draft Genome sequence of Roseomonas sp. strain M3.</title>
        <authorList>
            <person name="Subhash Y."/>
            <person name="Lee S."/>
        </authorList>
    </citation>
    <scope>NUCLEOTIDE SEQUENCE [LARGE SCALE GENOMIC DNA]</scope>
    <source>
        <strain evidence="3 4">M3</strain>
    </source>
</reference>
<evidence type="ECO:0000256" key="1">
    <source>
        <dbReference type="SAM" id="Phobius"/>
    </source>
</evidence>
<dbReference type="EMBL" id="MLCO01000160">
    <property type="protein sequence ID" value="ONG51571.1"/>
    <property type="molecule type" value="Genomic_DNA"/>
</dbReference>
<evidence type="ECO:0000259" key="2">
    <source>
        <dbReference type="Pfam" id="PF25231"/>
    </source>
</evidence>
<protein>
    <recommendedName>
        <fullName evidence="2">DUF7847 domain-containing protein</fullName>
    </recommendedName>
</protein>
<keyword evidence="4" id="KW-1185">Reference proteome</keyword>
<dbReference type="OrthoDB" id="7472950at2"/>
<sequence>MSSTLPGSLLPAEKIGLAPIVRMTFGVIGRQPVTFLLLPLLVVSLPTIGAQFLLARTLLLPDVMVESSASMMVIGVVAGAGMGLFGMLLHYLLQAMLTYAAVADFNGRRASLGESLGRGVAALLPALGAAILMLAGIVLGIALLVVPGVMLLCIWAVAVPAVVIERTGVFGGLRRSRELTRGNRWRILGLAIFYVAISLALSGIAVAVAYMLVTTELYWMDTLVQGLTSAVSATIGATGSAALYAELRRIQEGASPETLASIFD</sequence>
<organism evidence="3 4">
    <name type="scientific">Teichococcus deserti</name>
    <dbReference type="NCBI Taxonomy" id="1817963"/>
    <lineage>
        <taxon>Bacteria</taxon>
        <taxon>Pseudomonadati</taxon>
        <taxon>Pseudomonadota</taxon>
        <taxon>Alphaproteobacteria</taxon>
        <taxon>Acetobacterales</taxon>
        <taxon>Roseomonadaceae</taxon>
        <taxon>Roseomonas</taxon>
    </lineage>
</organism>
<dbReference type="InterPro" id="IPR057169">
    <property type="entry name" value="DUF7847"/>
</dbReference>
<feature type="transmembrane region" description="Helical" evidence="1">
    <location>
        <begin position="74"/>
        <end position="99"/>
    </location>
</feature>
<name>A0A1V2H279_9PROT</name>
<feature type="transmembrane region" description="Helical" evidence="1">
    <location>
        <begin position="33"/>
        <end position="54"/>
    </location>
</feature>
<dbReference type="Pfam" id="PF25231">
    <property type="entry name" value="DUF7847"/>
    <property type="match status" value="1"/>
</dbReference>
<dbReference type="RefSeq" id="WP_076958315.1">
    <property type="nucleotide sequence ID" value="NZ_MLCO01000160.1"/>
</dbReference>
<evidence type="ECO:0000313" key="3">
    <source>
        <dbReference type="EMBL" id="ONG51571.1"/>
    </source>
</evidence>
<feature type="transmembrane region" description="Helical" evidence="1">
    <location>
        <begin position="149"/>
        <end position="173"/>
    </location>
</feature>
<keyword evidence="1" id="KW-0812">Transmembrane</keyword>
<evidence type="ECO:0000313" key="4">
    <source>
        <dbReference type="Proteomes" id="UP000188879"/>
    </source>
</evidence>
<dbReference type="Proteomes" id="UP000188879">
    <property type="component" value="Unassembled WGS sequence"/>
</dbReference>
<dbReference type="AlphaFoldDB" id="A0A1V2H279"/>
<accession>A0A1V2H279</accession>
<feature type="transmembrane region" description="Helical" evidence="1">
    <location>
        <begin position="185"/>
        <end position="211"/>
    </location>
</feature>
<keyword evidence="1" id="KW-1133">Transmembrane helix</keyword>
<feature type="transmembrane region" description="Helical" evidence="1">
    <location>
        <begin position="120"/>
        <end position="143"/>
    </location>
</feature>
<feature type="domain" description="DUF7847" evidence="2">
    <location>
        <begin position="20"/>
        <end position="246"/>
    </location>
</feature>
<feature type="transmembrane region" description="Helical" evidence="1">
    <location>
        <begin position="223"/>
        <end position="245"/>
    </location>
</feature>
<proteinExistence type="predicted"/>
<comment type="caution">
    <text evidence="3">The sequence shown here is derived from an EMBL/GenBank/DDBJ whole genome shotgun (WGS) entry which is preliminary data.</text>
</comment>